<comment type="caution">
    <text evidence="7">The sequence shown here is derived from an EMBL/GenBank/DDBJ whole genome shotgun (WGS) entry which is preliminary data.</text>
</comment>
<evidence type="ECO:0000256" key="2">
    <source>
        <dbReference type="ARBA" id="ARBA00006462"/>
    </source>
</evidence>
<dbReference type="Proteomes" id="UP001168821">
    <property type="component" value="Unassembled WGS sequence"/>
</dbReference>
<evidence type="ECO:0008006" key="10">
    <source>
        <dbReference type="Google" id="ProtNLM"/>
    </source>
</evidence>
<evidence type="ECO:0000256" key="5">
    <source>
        <dbReference type="ARBA" id="ARBA00022989"/>
    </source>
</evidence>
<protein>
    <recommendedName>
        <fullName evidence="10">Glycoprotein-N-acetylgalactosamine 3-beta-galactosyltransferase 1</fullName>
    </recommendedName>
</protein>
<dbReference type="AlphaFoldDB" id="A0AA38M548"/>
<dbReference type="PANTHER" id="PTHR23033">
    <property type="entry name" value="BETA1,3-GALACTOSYLTRANSFERASE"/>
    <property type="match status" value="1"/>
</dbReference>
<gene>
    <name evidence="7" type="ORF">Zmor_026465</name>
    <name evidence="8" type="ORF">Zmor_026488</name>
</gene>
<reference evidence="7" key="1">
    <citation type="journal article" date="2023" name="G3 (Bethesda)">
        <title>Whole genome assemblies of Zophobas morio and Tenebrio molitor.</title>
        <authorList>
            <person name="Kaur S."/>
            <person name="Stinson S.A."/>
            <person name="diCenzo G.C."/>
        </authorList>
    </citation>
    <scope>NUCLEOTIDE SEQUENCE</scope>
    <source>
        <strain evidence="7">QUZm001</strain>
    </source>
</reference>
<dbReference type="InterPro" id="IPR026050">
    <property type="entry name" value="C1GALT1/C1GALT1_chp1"/>
</dbReference>
<evidence type="ECO:0000313" key="8">
    <source>
        <dbReference type="EMBL" id="KAJ3643800.1"/>
    </source>
</evidence>
<keyword evidence="4" id="KW-0735">Signal-anchor</keyword>
<evidence type="ECO:0000256" key="3">
    <source>
        <dbReference type="ARBA" id="ARBA00022692"/>
    </source>
</evidence>
<comment type="subcellular location">
    <subcellularLocation>
        <location evidence="1">Membrane</location>
        <topology evidence="1">Single-pass type II membrane protein</topology>
    </subcellularLocation>
</comment>
<dbReference type="PANTHER" id="PTHR23033:SF14">
    <property type="entry name" value="GLYCOPROTEIN-N-ACETYLGALACTOSAMINE 3-BETA-GALACTOSYLTRANSFERASE 1-RELATED"/>
    <property type="match status" value="1"/>
</dbReference>
<dbReference type="EMBL" id="JALNTZ010000008">
    <property type="protein sequence ID" value="KAJ3643776.1"/>
    <property type="molecule type" value="Genomic_DNA"/>
</dbReference>
<dbReference type="GO" id="GO:0016263">
    <property type="term" value="F:glycoprotein-N-acetylgalactosamine 3-beta-galactosyltransferase activity"/>
    <property type="evidence" value="ECO:0007669"/>
    <property type="project" value="TreeGrafter"/>
</dbReference>
<evidence type="ECO:0000256" key="1">
    <source>
        <dbReference type="ARBA" id="ARBA00004606"/>
    </source>
</evidence>
<sequence length="374" mass="44275">MLRLLTKTSFLAGIFIGVFLAVLLKVNNKIKTDPEDPPRVFTPTTYNSWFKERKLARQQVPFDYLRYSNQTYVTESEYLYKNVPIFCVILVKSSKNAKAAQETWGRHCNHVLPINLSSDKKKIQIKRNNEGSSWVILCKMLKEVPEEFKWVLIVYDYTFVLVENLRLFLAGLNHKEKYYLGHTVKFWSTVYNMGQAGYVLSKGSVDSLKKKFNETDSCSKILTYRNQEDYYLGQNLAVLNITPVDTRDMNGLSTFHPYNLYHVFFPGDNYYRFSIYPHKCCSPYTIAFQAIEGDKMYTYYYLLYTVQLFHFGHYGNKPPIKTYADDEVWKNFLKERNIPENITPEQYYKVWENIVDDPTSFARHMKREEYFDYT</sequence>
<keyword evidence="5" id="KW-1133">Transmembrane helix</keyword>
<evidence type="ECO:0000313" key="7">
    <source>
        <dbReference type="EMBL" id="KAJ3643776.1"/>
    </source>
</evidence>
<accession>A0AA38M548</accession>
<proteinExistence type="inferred from homology"/>
<organism evidence="7 9">
    <name type="scientific">Zophobas morio</name>
    <dbReference type="NCBI Taxonomy" id="2755281"/>
    <lineage>
        <taxon>Eukaryota</taxon>
        <taxon>Metazoa</taxon>
        <taxon>Ecdysozoa</taxon>
        <taxon>Arthropoda</taxon>
        <taxon>Hexapoda</taxon>
        <taxon>Insecta</taxon>
        <taxon>Pterygota</taxon>
        <taxon>Neoptera</taxon>
        <taxon>Endopterygota</taxon>
        <taxon>Coleoptera</taxon>
        <taxon>Polyphaga</taxon>
        <taxon>Cucujiformia</taxon>
        <taxon>Tenebrionidae</taxon>
        <taxon>Zophobas</taxon>
    </lineage>
</organism>
<comment type="similarity">
    <text evidence="2">Belongs to the glycosyltransferase 31 family. Beta3-Gal-T subfamily.</text>
</comment>
<dbReference type="Gene3D" id="3.90.550.50">
    <property type="match status" value="1"/>
</dbReference>
<dbReference type="EMBL" id="JALNTZ010000008">
    <property type="protein sequence ID" value="KAJ3643800.1"/>
    <property type="molecule type" value="Genomic_DNA"/>
</dbReference>
<evidence type="ECO:0000256" key="6">
    <source>
        <dbReference type="ARBA" id="ARBA00023136"/>
    </source>
</evidence>
<keyword evidence="3" id="KW-0812">Transmembrane</keyword>
<keyword evidence="9" id="KW-1185">Reference proteome</keyword>
<name>A0AA38M548_9CUCU</name>
<evidence type="ECO:0000256" key="4">
    <source>
        <dbReference type="ARBA" id="ARBA00022968"/>
    </source>
</evidence>
<keyword evidence="6" id="KW-0472">Membrane</keyword>
<evidence type="ECO:0000313" key="9">
    <source>
        <dbReference type="Proteomes" id="UP001168821"/>
    </source>
</evidence>
<dbReference type="GO" id="GO:0016020">
    <property type="term" value="C:membrane"/>
    <property type="evidence" value="ECO:0007669"/>
    <property type="project" value="UniProtKB-SubCell"/>
</dbReference>